<protein>
    <recommendedName>
        <fullName evidence="5">Zn(2)-C6 fungal-type domain-containing protein</fullName>
    </recommendedName>
</protein>
<dbReference type="PROSITE" id="PS50048">
    <property type="entry name" value="ZN2_CY6_FUNGAL_2"/>
    <property type="match status" value="1"/>
</dbReference>
<comment type="caution">
    <text evidence="6">The sequence shown here is derived from an EMBL/GenBank/DDBJ whole genome shotgun (WGS) entry which is preliminary data.</text>
</comment>
<dbReference type="PROSITE" id="PS00463">
    <property type="entry name" value="ZN2_CY6_FUNGAL_1"/>
    <property type="match status" value="1"/>
</dbReference>
<name>A0A9W9VZ67_9EURO</name>
<reference evidence="6" key="1">
    <citation type="submission" date="2022-12" db="EMBL/GenBank/DDBJ databases">
        <authorList>
            <person name="Petersen C."/>
        </authorList>
    </citation>
    <scope>NUCLEOTIDE SEQUENCE</scope>
    <source>
        <strain evidence="6">IBT 29677</strain>
    </source>
</reference>
<dbReference type="SMART" id="SM00066">
    <property type="entry name" value="GAL4"/>
    <property type="match status" value="1"/>
</dbReference>
<dbReference type="GO" id="GO:0003677">
    <property type="term" value="F:DNA binding"/>
    <property type="evidence" value="ECO:0007669"/>
    <property type="project" value="UniProtKB-KW"/>
</dbReference>
<dbReference type="RefSeq" id="XP_056487717.1">
    <property type="nucleotide sequence ID" value="XM_056632166.1"/>
</dbReference>
<evidence type="ECO:0000259" key="5">
    <source>
        <dbReference type="PROSITE" id="PS50048"/>
    </source>
</evidence>
<dbReference type="Proteomes" id="UP001147747">
    <property type="component" value="Unassembled WGS sequence"/>
</dbReference>
<feature type="domain" description="Zn(2)-C6 fungal-type" evidence="5">
    <location>
        <begin position="8"/>
        <end position="38"/>
    </location>
</feature>
<dbReference type="OrthoDB" id="5376287at2759"/>
<keyword evidence="4" id="KW-0539">Nucleus</keyword>
<keyword evidence="1" id="KW-0805">Transcription regulation</keyword>
<dbReference type="PANTHER" id="PTHR37540:SF5">
    <property type="entry name" value="TRANSCRIPTION FACTOR DOMAIN-CONTAINING PROTEIN"/>
    <property type="match status" value="1"/>
</dbReference>
<evidence type="ECO:0000256" key="3">
    <source>
        <dbReference type="ARBA" id="ARBA00023163"/>
    </source>
</evidence>
<evidence type="ECO:0000256" key="1">
    <source>
        <dbReference type="ARBA" id="ARBA00023015"/>
    </source>
</evidence>
<evidence type="ECO:0000313" key="6">
    <source>
        <dbReference type="EMBL" id="KAJ5392039.1"/>
    </source>
</evidence>
<dbReference type="InterPro" id="IPR036864">
    <property type="entry name" value="Zn2-C6_fun-type_DNA-bd_sf"/>
</dbReference>
<dbReference type="GO" id="GO:0008270">
    <property type="term" value="F:zinc ion binding"/>
    <property type="evidence" value="ECO:0007669"/>
    <property type="project" value="InterPro"/>
</dbReference>
<evidence type="ECO:0000256" key="2">
    <source>
        <dbReference type="ARBA" id="ARBA00023125"/>
    </source>
</evidence>
<evidence type="ECO:0000256" key="4">
    <source>
        <dbReference type="ARBA" id="ARBA00023242"/>
    </source>
</evidence>
<dbReference type="CDD" id="cd00067">
    <property type="entry name" value="GAL4"/>
    <property type="match status" value="1"/>
</dbReference>
<dbReference type="AlphaFoldDB" id="A0A9W9VZ67"/>
<dbReference type="Gene3D" id="4.10.240.10">
    <property type="entry name" value="Zn(2)-C6 fungal-type DNA-binding domain"/>
    <property type="match status" value="1"/>
</dbReference>
<proteinExistence type="predicted"/>
<sequence>MRQTLRRSCAACAKLKHSCDLRLPCCSRCVKRKVLCVYANEPSTTPVATGTNIPSSIAPPIGAVSLSGYRFGSLDPFDSYPPTRLPREQIQRLIYSCRSQFQSPIASGVKLICSVHHKIAFQYYPLDLEATSNPFLISWWPLALGDPALFHVSLQTACLDEERAAQKGFRSSEILMADSVALLRRKIEDTSLAVQDGTMNSVITLATIEFGKGNHEISQMHIEGVKRLVTLRGGISSVRQTSPLTARMISWVSMLIMGHPQFGTQDDFGIGDGIPPIPEWQIEPTFIYNDLDENLDMEGSNEVMNVFVRLHHIFQRANQGPFTNTQLHDLTCFVVHRLLLSTAGASISELPPTAECIRYAIILYLFIVQGPIYYPHEVMLNAMVAKLIENLEQRNHTSHEPASLDFWLIAIGMVASTGTSKYEWFSKKATTTAGSLHIESAQEILDRIKGVLWLDKPQSEYIFSVQCEGFLTSQPRSYSPDLQTTVQPSSIMTELL</sequence>
<dbReference type="EMBL" id="JAPZBU010000008">
    <property type="protein sequence ID" value="KAJ5392039.1"/>
    <property type="molecule type" value="Genomic_DNA"/>
</dbReference>
<gene>
    <name evidence="6" type="ORF">N7509_007529</name>
</gene>
<keyword evidence="3" id="KW-0804">Transcription</keyword>
<reference evidence="6" key="2">
    <citation type="journal article" date="2023" name="IMA Fungus">
        <title>Comparative genomic study of the Penicillium genus elucidates a diverse pangenome and 15 lateral gene transfer events.</title>
        <authorList>
            <person name="Petersen C."/>
            <person name="Sorensen T."/>
            <person name="Nielsen M.R."/>
            <person name="Sondergaard T.E."/>
            <person name="Sorensen J.L."/>
            <person name="Fitzpatrick D.A."/>
            <person name="Frisvad J.C."/>
            <person name="Nielsen K.L."/>
        </authorList>
    </citation>
    <scope>NUCLEOTIDE SEQUENCE</scope>
    <source>
        <strain evidence="6">IBT 29677</strain>
    </source>
</reference>
<organism evidence="6 7">
    <name type="scientific">Penicillium cosmopolitanum</name>
    <dbReference type="NCBI Taxonomy" id="1131564"/>
    <lineage>
        <taxon>Eukaryota</taxon>
        <taxon>Fungi</taxon>
        <taxon>Dikarya</taxon>
        <taxon>Ascomycota</taxon>
        <taxon>Pezizomycotina</taxon>
        <taxon>Eurotiomycetes</taxon>
        <taxon>Eurotiomycetidae</taxon>
        <taxon>Eurotiales</taxon>
        <taxon>Aspergillaceae</taxon>
        <taxon>Penicillium</taxon>
    </lineage>
</organism>
<evidence type="ECO:0000313" key="7">
    <source>
        <dbReference type="Proteomes" id="UP001147747"/>
    </source>
</evidence>
<dbReference type="InterPro" id="IPR021858">
    <property type="entry name" value="Fun_TF"/>
</dbReference>
<dbReference type="GeneID" id="81371146"/>
<accession>A0A9W9VZ67</accession>
<dbReference type="Pfam" id="PF00172">
    <property type="entry name" value="Zn_clus"/>
    <property type="match status" value="1"/>
</dbReference>
<dbReference type="PANTHER" id="PTHR37540">
    <property type="entry name" value="TRANSCRIPTION FACTOR (ACR-2), PUTATIVE-RELATED-RELATED"/>
    <property type="match status" value="1"/>
</dbReference>
<keyword evidence="2" id="KW-0238">DNA-binding</keyword>
<dbReference type="SUPFAM" id="SSF57701">
    <property type="entry name" value="Zn2/Cys6 DNA-binding domain"/>
    <property type="match status" value="1"/>
</dbReference>
<dbReference type="InterPro" id="IPR001138">
    <property type="entry name" value="Zn2Cys6_DnaBD"/>
</dbReference>
<keyword evidence="7" id="KW-1185">Reference proteome</keyword>
<dbReference type="Pfam" id="PF11951">
    <property type="entry name" value="Fungal_trans_2"/>
    <property type="match status" value="1"/>
</dbReference>
<dbReference type="GO" id="GO:0000981">
    <property type="term" value="F:DNA-binding transcription factor activity, RNA polymerase II-specific"/>
    <property type="evidence" value="ECO:0007669"/>
    <property type="project" value="InterPro"/>
</dbReference>